<proteinExistence type="predicted"/>
<keyword evidence="1" id="KW-0472">Membrane</keyword>
<gene>
    <name evidence="2" type="ORF">KMZ68_16175</name>
</gene>
<keyword evidence="1" id="KW-0812">Transmembrane</keyword>
<sequence>MSTTLTRTVRAASAATIAPDLATVCLFTLLGLMLSLAVLSCLSSEMISAIIVG</sequence>
<dbReference type="AlphaFoldDB" id="A0A975NJY2"/>
<evidence type="ECO:0000313" key="2">
    <source>
        <dbReference type="EMBL" id="QWG16538.1"/>
    </source>
</evidence>
<protein>
    <submittedName>
        <fullName evidence="2">Uncharacterized protein</fullName>
    </submittedName>
</protein>
<reference evidence="2" key="1">
    <citation type="submission" date="2021-06" db="EMBL/GenBank/DDBJ databases">
        <title>Bradyrhizobium sp. S2-11-2 Genome sequencing.</title>
        <authorList>
            <person name="Jin L."/>
        </authorList>
    </citation>
    <scope>NUCLEOTIDE SEQUENCE</scope>
    <source>
        <strain evidence="2">S2-11-2</strain>
    </source>
</reference>
<dbReference type="KEGG" id="bsei:KMZ68_16175"/>
<feature type="transmembrane region" description="Helical" evidence="1">
    <location>
        <begin position="21"/>
        <end position="42"/>
    </location>
</feature>
<dbReference type="Proteomes" id="UP000680805">
    <property type="component" value="Chromosome"/>
</dbReference>
<evidence type="ECO:0000313" key="3">
    <source>
        <dbReference type="Proteomes" id="UP000680805"/>
    </source>
</evidence>
<dbReference type="EMBL" id="CP076135">
    <property type="protein sequence ID" value="QWG16538.1"/>
    <property type="molecule type" value="Genomic_DNA"/>
</dbReference>
<keyword evidence="1" id="KW-1133">Transmembrane helix</keyword>
<organism evidence="2 3">
    <name type="scientific">Bradyrhizobium sediminis</name>
    <dbReference type="NCBI Taxonomy" id="2840469"/>
    <lineage>
        <taxon>Bacteria</taxon>
        <taxon>Pseudomonadati</taxon>
        <taxon>Pseudomonadota</taxon>
        <taxon>Alphaproteobacteria</taxon>
        <taxon>Hyphomicrobiales</taxon>
        <taxon>Nitrobacteraceae</taxon>
        <taxon>Bradyrhizobium</taxon>
    </lineage>
</organism>
<name>A0A975NJY2_9BRAD</name>
<evidence type="ECO:0000256" key="1">
    <source>
        <dbReference type="SAM" id="Phobius"/>
    </source>
</evidence>
<accession>A0A975NJY2</accession>
<dbReference type="RefSeq" id="WP_215612243.1">
    <property type="nucleotide sequence ID" value="NZ_CP076135.1"/>
</dbReference>